<organism evidence="2 3">
    <name type="scientific">Nepenthes gracilis</name>
    <name type="common">Slender pitcher plant</name>
    <dbReference type="NCBI Taxonomy" id="150966"/>
    <lineage>
        <taxon>Eukaryota</taxon>
        <taxon>Viridiplantae</taxon>
        <taxon>Streptophyta</taxon>
        <taxon>Embryophyta</taxon>
        <taxon>Tracheophyta</taxon>
        <taxon>Spermatophyta</taxon>
        <taxon>Magnoliopsida</taxon>
        <taxon>eudicotyledons</taxon>
        <taxon>Gunneridae</taxon>
        <taxon>Pentapetalae</taxon>
        <taxon>Caryophyllales</taxon>
        <taxon>Nepenthaceae</taxon>
        <taxon>Nepenthes</taxon>
    </lineage>
</organism>
<keyword evidence="3" id="KW-1185">Reference proteome</keyword>
<dbReference type="EMBL" id="BSYO01000036">
    <property type="protein sequence ID" value="GMH29595.1"/>
    <property type="molecule type" value="Genomic_DNA"/>
</dbReference>
<feature type="chain" id="PRO_5041986860" evidence="1">
    <location>
        <begin position="33"/>
        <end position="89"/>
    </location>
</feature>
<gene>
    <name evidence="2" type="ORF">Nepgr_031438</name>
</gene>
<evidence type="ECO:0000256" key="1">
    <source>
        <dbReference type="SAM" id="SignalP"/>
    </source>
</evidence>
<dbReference type="Proteomes" id="UP001279734">
    <property type="component" value="Unassembled WGS sequence"/>
</dbReference>
<evidence type="ECO:0000313" key="2">
    <source>
        <dbReference type="EMBL" id="GMH29595.1"/>
    </source>
</evidence>
<sequence>MRWLGLPPRPSSKPWWLLPIKWVLVLSESLAAQKNSKYQNRSSAQNADDQHNELVIGDAQGLIEEDYEDADFVVVDCNLQHLEGILGAV</sequence>
<reference evidence="2" key="1">
    <citation type="submission" date="2023-05" db="EMBL/GenBank/DDBJ databases">
        <title>Nepenthes gracilis genome sequencing.</title>
        <authorList>
            <person name="Fukushima K."/>
        </authorList>
    </citation>
    <scope>NUCLEOTIDE SEQUENCE</scope>
    <source>
        <strain evidence="2">SING2019-196</strain>
    </source>
</reference>
<dbReference type="AlphaFoldDB" id="A0AAD3Y6U5"/>
<name>A0AAD3Y6U5_NEPGR</name>
<keyword evidence="1" id="KW-0732">Signal</keyword>
<protein>
    <submittedName>
        <fullName evidence="2">Uncharacterized protein</fullName>
    </submittedName>
</protein>
<evidence type="ECO:0000313" key="3">
    <source>
        <dbReference type="Proteomes" id="UP001279734"/>
    </source>
</evidence>
<proteinExistence type="predicted"/>
<feature type="signal peptide" evidence="1">
    <location>
        <begin position="1"/>
        <end position="32"/>
    </location>
</feature>
<comment type="caution">
    <text evidence="2">The sequence shown here is derived from an EMBL/GenBank/DDBJ whole genome shotgun (WGS) entry which is preliminary data.</text>
</comment>
<accession>A0AAD3Y6U5</accession>